<feature type="compositionally biased region" description="Low complexity" evidence="1">
    <location>
        <begin position="76"/>
        <end position="88"/>
    </location>
</feature>
<accession>A0ABD2MR52</accession>
<name>A0ABD2MR52_9CUCU</name>
<proteinExistence type="predicted"/>
<evidence type="ECO:0000313" key="2">
    <source>
        <dbReference type="EMBL" id="KAL3268828.1"/>
    </source>
</evidence>
<sequence>MSRLPKTAGPPVSRGAIPRTGRAPPAGPSTSAGIGVAAGPSGVRLAARAVSSGYGRPTPATRATGVREVTSKAKITVTKPTGERTTTTKADRGATSKVSSTASKPKLGAPIGPKRSQATVPIPPPSVLRKQVALQVKGTAAKAPIGSKVTAVAAKKTKVPPLEKIMTPAGPQQVIQKVITEKRVERSKQGEVVSRNIKTIETDPQTGETTQVEEEVQKLNPDFAIPTGPIKEIVTIVNEMDITNQYEATTENVVRETTKLDPGLGMDPQQVSKLVDEENEDVQNALKINPPELVNQSPERYPLKKRLQALRLSPENIALLEQSVIQPPISADEPLPEASPEVMARVMNAMDKSMQPKLEPEATFNTLFAEGSAVEPAMALLSISSVAPGPLGDVVVPNESVPESIQEEMLSRQMEEASVIVQTAEEKPTDFSFSIKTPVQPKKRERKKWGPYKPISSEDPPWQQQDLPDVSMAVGAIPKENLDVTDIFETTQSGHMDEEVDKGIEYYLDCNPLQYCSRVQLRGSQMPQWFPGYIYALSDMADGVEVAKSPSQVMFAAWRSVQPEIFPEDSIVYN</sequence>
<comment type="caution">
    <text evidence="2">The sequence shown here is derived from an EMBL/GenBank/DDBJ whole genome shotgun (WGS) entry which is preliminary data.</text>
</comment>
<feature type="region of interest" description="Disordered" evidence="1">
    <location>
        <begin position="444"/>
        <end position="465"/>
    </location>
</feature>
<dbReference type="AlphaFoldDB" id="A0ABD2MR52"/>
<protein>
    <submittedName>
        <fullName evidence="2">Uncharacterized protein</fullName>
    </submittedName>
</protein>
<evidence type="ECO:0000256" key="1">
    <source>
        <dbReference type="SAM" id="MobiDB-lite"/>
    </source>
</evidence>
<evidence type="ECO:0000313" key="3">
    <source>
        <dbReference type="Proteomes" id="UP001516400"/>
    </source>
</evidence>
<keyword evidence="3" id="KW-1185">Reference proteome</keyword>
<organism evidence="2 3">
    <name type="scientific">Cryptolaemus montrouzieri</name>
    <dbReference type="NCBI Taxonomy" id="559131"/>
    <lineage>
        <taxon>Eukaryota</taxon>
        <taxon>Metazoa</taxon>
        <taxon>Ecdysozoa</taxon>
        <taxon>Arthropoda</taxon>
        <taxon>Hexapoda</taxon>
        <taxon>Insecta</taxon>
        <taxon>Pterygota</taxon>
        <taxon>Neoptera</taxon>
        <taxon>Endopterygota</taxon>
        <taxon>Coleoptera</taxon>
        <taxon>Polyphaga</taxon>
        <taxon>Cucujiformia</taxon>
        <taxon>Coccinelloidea</taxon>
        <taxon>Coccinellidae</taxon>
        <taxon>Scymninae</taxon>
        <taxon>Scymnini</taxon>
        <taxon>Cryptolaemus</taxon>
    </lineage>
</organism>
<dbReference type="Proteomes" id="UP001516400">
    <property type="component" value="Unassembled WGS sequence"/>
</dbReference>
<gene>
    <name evidence="2" type="ORF">HHI36_007922</name>
</gene>
<dbReference type="EMBL" id="JABFTP020000021">
    <property type="protein sequence ID" value="KAL3268828.1"/>
    <property type="molecule type" value="Genomic_DNA"/>
</dbReference>
<reference evidence="2 3" key="1">
    <citation type="journal article" date="2021" name="BMC Biol.">
        <title>Horizontally acquired antibacterial genes associated with adaptive radiation of ladybird beetles.</title>
        <authorList>
            <person name="Li H.S."/>
            <person name="Tang X.F."/>
            <person name="Huang Y.H."/>
            <person name="Xu Z.Y."/>
            <person name="Chen M.L."/>
            <person name="Du X.Y."/>
            <person name="Qiu B.Y."/>
            <person name="Chen P.T."/>
            <person name="Zhang W."/>
            <person name="Slipinski A."/>
            <person name="Escalona H.E."/>
            <person name="Waterhouse R.M."/>
            <person name="Zwick A."/>
            <person name="Pang H."/>
        </authorList>
    </citation>
    <scope>NUCLEOTIDE SEQUENCE [LARGE SCALE GENOMIC DNA]</scope>
    <source>
        <strain evidence="2">SYSU2018</strain>
    </source>
</reference>
<feature type="region of interest" description="Disordered" evidence="1">
    <location>
        <begin position="1"/>
        <end position="123"/>
    </location>
</feature>